<evidence type="ECO:0000259" key="1">
    <source>
        <dbReference type="Pfam" id="PF16719"/>
    </source>
</evidence>
<dbReference type="AlphaFoldDB" id="A0A498K5D9"/>
<accession>A0A498K5D9</accession>
<evidence type="ECO:0000313" key="2">
    <source>
        <dbReference type="EMBL" id="RXI01474.1"/>
    </source>
</evidence>
<evidence type="ECO:0000313" key="3">
    <source>
        <dbReference type="Proteomes" id="UP000290289"/>
    </source>
</evidence>
<dbReference type="InterPro" id="IPR032001">
    <property type="entry name" value="SAWADEE_dom"/>
</dbReference>
<protein>
    <recommendedName>
        <fullName evidence="1">SAWADEE domain-containing protein</fullName>
    </recommendedName>
</protein>
<keyword evidence="3" id="KW-1185">Reference proteome</keyword>
<name>A0A498K5D9_MALDO</name>
<proteinExistence type="predicted"/>
<dbReference type="EMBL" id="RDQH01000330">
    <property type="protein sequence ID" value="RXI01474.1"/>
    <property type="molecule type" value="Genomic_DNA"/>
</dbReference>
<comment type="caution">
    <text evidence="2">The sequence shown here is derived from an EMBL/GenBank/DDBJ whole genome shotgun (WGS) entry which is preliminary data.</text>
</comment>
<organism evidence="2 3">
    <name type="scientific">Malus domestica</name>
    <name type="common">Apple</name>
    <name type="synonym">Pyrus malus</name>
    <dbReference type="NCBI Taxonomy" id="3750"/>
    <lineage>
        <taxon>Eukaryota</taxon>
        <taxon>Viridiplantae</taxon>
        <taxon>Streptophyta</taxon>
        <taxon>Embryophyta</taxon>
        <taxon>Tracheophyta</taxon>
        <taxon>Spermatophyta</taxon>
        <taxon>Magnoliopsida</taxon>
        <taxon>eudicotyledons</taxon>
        <taxon>Gunneridae</taxon>
        <taxon>Pentapetalae</taxon>
        <taxon>rosids</taxon>
        <taxon>fabids</taxon>
        <taxon>Rosales</taxon>
        <taxon>Rosaceae</taxon>
        <taxon>Amygdaloideae</taxon>
        <taxon>Maleae</taxon>
        <taxon>Malus</taxon>
    </lineage>
</organism>
<feature type="domain" description="SAWADEE" evidence="1">
    <location>
        <begin position="2"/>
        <end position="75"/>
    </location>
</feature>
<dbReference type="PANTHER" id="PTHR36384">
    <property type="entry name" value="SAWADEE PROTEIN"/>
    <property type="match status" value="1"/>
</dbReference>
<dbReference type="STRING" id="3750.A0A498K5D9"/>
<gene>
    <name evidence="2" type="ORF">DVH24_014823</name>
</gene>
<reference evidence="2 3" key="1">
    <citation type="submission" date="2018-10" db="EMBL/GenBank/DDBJ databases">
        <title>A high-quality apple genome assembly.</title>
        <authorList>
            <person name="Hu J."/>
        </authorList>
    </citation>
    <scope>NUCLEOTIDE SEQUENCE [LARGE SCALE GENOMIC DNA]</scope>
    <source>
        <strain evidence="3">cv. HFTH1</strain>
        <tissue evidence="2">Young leaf</tissue>
    </source>
</reference>
<dbReference type="Pfam" id="PF16719">
    <property type="entry name" value="SAWADEE"/>
    <property type="match status" value="1"/>
</dbReference>
<dbReference type="Proteomes" id="UP000290289">
    <property type="component" value="Chromosome 4"/>
</dbReference>
<dbReference type="GO" id="GO:0003682">
    <property type="term" value="F:chromatin binding"/>
    <property type="evidence" value="ECO:0007669"/>
    <property type="project" value="InterPro"/>
</dbReference>
<sequence length="143" mass="16252">MAVEFRSGLDAPWYDGKDGCDRLRVKFVGYGDDHDEVYEVSELSSFNDIDEFRRRFRQVSVQVQDTECVSAATNTAPFSQHYHHQCLKEMSREGSDEVQFSRVPGGVQEPPVHFRLRAHLASTPPTRRIARLSTPPSSSSLHI</sequence>
<dbReference type="PANTHER" id="PTHR36384:SF1">
    <property type="entry name" value="SAWADEE PROTEIN"/>
    <property type="match status" value="1"/>
</dbReference>